<dbReference type="InterPro" id="IPR058922">
    <property type="entry name" value="WHD_DRP"/>
</dbReference>
<evidence type="ECO:0000256" key="14">
    <source>
        <dbReference type="ARBA" id="ARBA00047899"/>
    </source>
</evidence>
<accession>A0A8T0P3F1</accession>
<dbReference type="SUPFAM" id="SSF52058">
    <property type="entry name" value="L domain-like"/>
    <property type="match status" value="1"/>
</dbReference>
<dbReference type="Pfam" id="PF23598">
    <property type="entry name" value="LRR_14"/>
    <property type="match status" value="1"/>
</dbReference>
<dbReference type="InterPro" id="IPR032675">
    <property type="entry name" value="LRR_dom_sf"/>
</dbReference>
<evidence type="ECO:0000256" key="5">
    <source>
        <dbReference type="ARBA" id="ARBA00022679"/>
    </source>
</evidence>
<dbReference type="InterPro" id="IPR002182">
    <property type="entry name" value="NB-ARC"/>
</dbReference>
<comment type="subcellular location">
    <subcellularLocation>
        <location evidence="1">Membrane</location>
    </subcellularLocation>
</comment>
<dbReference type="GO" id="GO:0005524">
    <property type="term" value="F:ATP binding"/>
    <property type="evidence" value="ECO:0007669"/>
    <property type="project" value="UniProtKB-KW"/>
</dbReference>
<dbReference type="GO" id="GO:0006952">
    <property type="term" value="P:defense response"/>
    <property type="evidence" value="ECO:0007669"/>
    <property type="project" value="UniProtKB-KW"/>
</dbReference>
<dbReference type="InterPro" id="IPR011009">
    <property type="entry name" value="Kinase-like_dom_sf"/>
</dbReference>
<keyword evidence="13" id="KW-0472">Membrane</keyword>
<evidence type="ECO:0000313" key="17">
    <source>
        <dbReference type="EMBL" id="KAG2556711.1"/>
    </source>
</evidence>
<protein>
    <recommendedName>
        <fullName evidence="2">non-specific serine/threonine protein kinase</fullName>
        <ecNumber evidence="2">2.7.11.1</ecNumber>
    </recommendedName>
</protein>
<keyword evidence="7" id="KW-0677">Repeat</keyword>
<proteinExistence type="predicted"/>
<dbReference type="SUPFAM" id="SSF52047">
    <property type="entry name" value="RNI-like"/>
    <property type="match status" value="1"/>
</dbReference>
<dbReference type="SMART" id="SM00369">
    <property type="entry name" value="LRR_TYP"/>
    <property type="match status" value="5"/>
</dbReference>
<dbReference type="Pfam" id="PF25019">
    <property type="entry name" value="LRR_R13L1-DRL21"/>
    <property type="match status" value="1"/>
</dbReference>
<dbReference type="InterPro" id="IPR001611">
    <property type="entry name" value="Leu-rich_rpt"/>
</dbReference>
<dbReference type="SMART" id="SM00220">
    <property type="entry name" value="S_TKc"/>
    <property type="match status" value="1"/>
</dbReference>
<evidence type="ECO:0000259" key="16">
    <source>
        <dbReference type="PROSITE" id="PS50011"/>
    </source>
</evidence>
<evidence type="ECO:0000256" key="4">
    <source>
        <dbReference type="ARBA" id="ARBA00022614"/>
    </source>
</evidence>
<dbReference type="GO" id="GO:0016020">
    <property type="term" value="C:membrane"/>
    <property type="evidence" value="ECO:0007669"/>
    <property type="project" value="UniProtKB-SubCell"/>
</dbReference>
<keyword evidence="11" id="KW-0067">ATP-binding</keyword>
<dbReference type="InterPro" id="IPR006553">
    <property type="entry name" value="Leu-rich_rpt_Cys-con_subtyp"/>
</dbReference>
<keyword evidence="6" id="KW-0812">Transmembrane</keyword>
<keyword evidence="5" id="KW-0808">Transferase</keyword>
<dbReference type="SMART" id="SM00367">
    <property type="entry name" value="LRR_CC"/>
    <property type="match status" value="4"/>
</dbReference>
<evidence type="ECO:0000256" key="13">
    <source>
        <dbReference type="ARBA" id="ARBA00023136"/>
    </source>
</evidence>
<dbReference type="SUPFAM" id="SSF52540">
    <property type="entry name" value="P-loop containing nucleoside triphosphate hydrolases"/>
    <property type="match status" value="1"/>
</dbReference>
<dbReference type="PROSITE" id="PS00108">
    <property type="entry name" value="PROTEIN_KINASE_ST"/>
    <property type="match status" value="1"/>
</dbReference>
<dbReference type="Gene3D" id="1.10.10.10">
    <property type="entry name" value="Winged helix-like DNA-binding domain superfamily/Winged helix DNA-binding domain"/>
    <property type="match status" value="1"/>
</dbReference>
<evidence type="ECO:0000256" key="12">
    <source>
        <dbReference type="ARBA" id="ARBA00022989"/>
    </source>
</evidence>
<dbReference type="EC" id="2.7.11.1" evidence="2"/>
<dbReference type="Pfam" id="PF00931">
    <property type="entry name" value="NB-ARC"/>
    <property type="match status" value="1"/>
</dbReference>
<comment type="catalytic activity">
    <reaction evidence="15">
        <text>L-seryl-[protein] + ATP = O-phospho-L-seryl-[protein] + ADP + H(+)</text>
        <dbReference type="Rhea" id="RHEA:17989"/>
        <dbReference type="Rhea" id="RHEA-COMP:9863"/>
        <dbReference type="Rhea" id="RHEA-COMP:11604"/>
        <dbReference type="ChEBI" id="CHEBI:15378"/>
        <dbReference type="ChEBI" id="CHEBI:29999"/>
        <dbReference type="ChEBI" id="CHEBI:30616"/>
        <dbReference type="ChEBI" id="CHEBI:83421"/>
        <dbReference type="ChEBI" id="CHEBI:456216"/>
        <dbReference type="EC" id="2.7.11.1"/>
    </reaction>
</comment>
<keyword evidence="12" id="KW-1133">Transmembrane helix</keyword>
<dbReference type="SUPFAM" id="SSF56112">
    <property type="entry name" value="Protein kinase-like (PK-like)"/>
    <property type="match status" value="1"/>
</dbReference>
<dbReference type="GO" id="GO:0043531">
    <property type="term" value="F:ADP binding"/>
    <property type="evidence" value="ECO:0007669"/>
    <property type="project" value="InterPro"/>
</dbReference>
<dbReference type="PANTHER" id="PTHR36766:SF73">
    <property type="entry name" value="NB-ARC DOMAIN-CONTAINING PROTEIN"/>
    <property type="match status" value="1"/>
</dbReference>
<evidence type="ECO:0000256" key="7">
    <source>
        <dbReference type="ARBA" id="ARBA00022737"/>
    </source>
</evidence>
<dbReference type="FunFam" id="1.10.510.10:FF:001023">
    <property type="entry name" value="Os07g0541700 protein"/>
    <property type="match status" value="1"/>
</dbReference>
<dbReference type="GO" id="GO:0004674">
    <property type="term" value="F:protein serine/threonine kinase activity"/>
    <property type="evidence" value="ECO:0007669"/>
    <property type="project" value="UniProtKB-KW"/>
</dbReference>
<evidence type="ECO:0000256" key="10">
    <source>
        <dbReference type="ARBA" id="ARBA00022821"/>
    </source>
</evidence>
<keyword evidence="3" id="KW-0723">Serine/threonine-protein kinase</keyword>
<dbReference type="InterPro" id="IPR055414">
    <property type="entry name" value="LRR_R13L4/SHOC2-like"/>
</dbReference>
<dbReference type="InterPro" id="IPR027417">
    <property type="entry name" value="P-loop_NTPase"/>
</dbReference>
<keyword evidence="4" id="KW-0433">Leucine-rich repeat</keyword>
<dbReference type="InterPro" id="IPR008271">
    <property type="entry name" value="Ser/Thr_kinase_AS"/>
</dbReference>
<evidence type="ECO:0000256" key="1">
    <source>
        <dbReference type="ARBA" id="ARBA00004370"/>
    </source>
</evidence>
<evidence type="ECO:0000256" key="11">
    <source>
        <dbReference type="ARBA" id="ARBA00022840"/>
    </source>
</evidence>
<dbReference type="Proteomes" id="UP000823388">
    <property type="component" value="Chromosome 8N"/>
</dbReference>
<dbReference type="Pfam" id="PF00069">
    <property type="entry name" value="Pkinase"/>
    <property type="match status" value="1"/>
</dbReference>
<dbReference type="Gene3D" id="3.40.50.300">
    <property type="entry name" value="P-loop containing nucleotide triphosphate hydrolases"/>
    <property type="match status" value="2"/>
</dbReference>
<name>A0A8T0P3F1_PANVG</name>
<keyword evidence="10" id="KW-0611">Plant defense</keyword>
<keyword evidence="18" id="KW-1185">Reference proteome</keyword>
<evidence type="ECO:0000256" key="8">
    <source>
        <dbReference type="ARBA" id="ARBA00022741"/>
    </source>
</evidence>
<keyword evidence="8" id="KW-0547">Nucleotide-binding</keyword>
<dbReference type="Pfam" id="PF23559">
    <property type="entry name" value="WHD_DRP"/>
    <property type="match status" value="1"/>
</dbReference>
<comment type="catalytic activity">
    <reaction evidence="14">
        <text>L-threonyl-[protein] + ATP = O-phospho-L-threonyl-[protein] + ADP + H(+)</text>
        <dbReference type="Rhea" id="RHEA:46608"/>
        <dbReference type="Rhea" id="RHEA-COMP:11060"/>
        <dbReference type="Rhea" id="RHEA-COMP:11605"/>
        <dbReference type="ChEBI" id="CHEBI:15378"/>
        <dbReference type="ChEBI" id="CHEBI:30013"/>
        <dbReference type="ChEBI" id="CHEBI:30616"/>
        <dbReference type="ChEBI" id="CHEBI:61977"/>
        <dbReference type="ChEBI" id="CHEBI:456216"/>
        <dbReference type="EC" id="2.7.11.1"/>
    </reaction>
</comment>
<feature type="domain" description="Protein kinase" evidence="16">
    <location>
        <begin position="1"/>
        <end position="209"/>
    </location>
</feature>
<reference evidence="17 18" key="1">
    <citation type="submission" date="2020-05" db="EMBL/GenBank/DDBJ databases">
        <title>WGS assembly of Panicum virgatum.</title>
        <authorList>
            <person name="Lovell J.T."/>
            <person name="Jenkins J."/>
            <person name="Shu S."/>
            <person name="Juenger T.E."/>
            <person name="Schmutz J."/>
        </authorList>
    </citation>
    <scope>NUCLEOTIDE SEQUENCE [LARGE SCALE GENOMIC DNA]</scope>
    <source>
        <strain evidence="18">cv. AP13</strain>
    </source>
</reference>
<dbReference type="InterPro" id="IPR036388">
    <property type="entry name" value="WH-like_DNA-bd_sf"/>
</dbReference>
<keyword evidence="9" id="KW-0418">Kinase</keyword>
<evidence type="ECO:0000256" key="15">
    <source>
        <dbReference type="ARBA" id="ARBA00048679"/>
    </source>
</evidence>
<evidence type="ECO:0000256" key="9">
    <source>
        <dbReference type="ARBA" id="ARBA00022777"/>
    </source>
</evidence>
<dbReference type="InterPro" id="IPR056789">
    <property type="entry name" value="LRR_R13L1-DRL21"/>
</dbReference>
<dbReference type="Gene3D" id="1.10.510.10">
    <property type="entry name" value="Transferase(Phosphotransferase) domain 1"/>
    <property type="match status" value="1"/>
</dbReference>
<dbReference type="PRINTS" id="PR00364">
    <property type="entry name" value="DISEASERSIST"/>
</dbReference>
<sequence length="1339" mass="151316">MLDGSKVFVDETHIALCFEFLHNGSLKKHLSDDFYKLDWHTRFKIIKGICEGLKYIHDELEEPIYHLDLKPDNILLDKDMVPKIADFGLSRIFGNDELARITRNPYGTRGYQPPEYIDKGEISGKFDIFSLGVMIIKIVSGPKGYPNCVDQVQRNWRNTLQATCTDDLFEAYCHQVDTCIQIALSCVETDSFRRPDIVAIIEKLNEIEIEVGELPEKGCHRTVSRMTMHNSKIEMRTESTDVTDQHQNIILRSDPRCNELGLHDALETSSDTVEEHIVGRTEEKEKVMASLLKAMSEKIAILPIHGIGGIGKTTFARLIYNDPKFNCYSKLSGKERPANESKMIHGCLKELLRGKKILIVLDDLWEDNQFLLQELKDMLYHDESNITILVTTCSEHVAKRICTNLQAHKILPLTNDMCWDIIKQRSGFKDRNDKEQLMGIGWEIAKKCGGVALAALSLEFTLGSMNFDEWMKVKDSDIWNEPVSKDLFLPNHVLASLMLSYSYMSPGLKSCFTYCATYPKGHNIVKNDLIYQWIALDFIKPTKLLSNMELCDRYIGQLLGLSFFQQPVSPKTSEVYYKQATFFTMHDLVHDLAISLLGNQILDQSKHGNTRGSSCQYALLRDCSKPVELCLTSRARLIALHFLDGCSSELSSAAFAPARSLRVLDLSECFIQVLPDSIGQLKQLRYLIAPEIRDEIVPECITKLSNLIYLNLQGSNIRALPESIGELERLMHLDLSYCRCIQELPASFRTLERLAHLDLSNCPYIEGVLKSLQSLSRLEHLNLSGNRNIGDLTRAMSGLTGLQYLNLSHVVSCNGLQQVLVNLTKLRYLNLEGSLKNGPYLKAEIDSLLECVSSLSNLEYLNLGSNFTLRTIPESIGNLRKLNTLDLSYCNNLQRLPASISAINSLMFLHVSCCWKLDKSTLPQNKNSTTVLLPHFVVHAVDGESSSNLLELEDKYPTLLDISRLENVKSAEEAKRIKLAEKQSIEELKLAWTWDAKRFVDDTTVLGELEPPDTIEILTLTGYNSISFPSWLMSIANYLPYVWKVVMEDLPCCNVLPPLGQLPNLKLLHIGGMGSIRKIDGGFYGGRRAFPRLEYFSLSNMDCLEEWSATYSSDKDDLHKLAFPKLINLSINCCPLLRFKACLPPGMHVLIDSSDQVLLSSVTRKKVQLPSWRNRGHVSATTELCVKCCEVPLHQWSLLRHLPGLIHLEISGCSDLTCGSTNLLQCISSLVTLIVEDCKNGTVALLERLGDLTSLMELEVRNCKGIKTLPKSIRQLTCLQLLVINGCPELVQWCKSEKNKKLAHIKAIILDGKQFHRIRHQYVTWRALKLKNKGAPTRV</sequence>
<dbReference type="Pfam" id="PF00560">
    <property type="entry name" value="LRR_1"/>
    <property type="match status" value="1"/>
</dbReference>
<evidence type="ECO:0000256" key="2">
    <source>
        <dbReference type="ARBA" id="ARBA00012513"/>
    </source>
</evidence>
<dbReference type="PROSITE" id="PS50011">
    <property type="entry name" value="PROTEIN_KINASE_DOM"/>
    <property type="match status" value="1"/>
</dbReference>
<organism evidence="17 18">
    <name type="scientific">Panicum virgatum</name>
    <name type="common">Blackwell switchgrass</name>
    <dbReference type="NCBI Taxonomy" id="38727"/>
    <lineage>
        <taxon>Eukaryota</taxon>
        <taxon>Viridiplantae</taxon>
        <taxon>Streptophyta</taxon>
        <taxon>Embryophyta</taxon>
        <taxon>Tracheophyta</taxon>
        <taxon>Spermatophyta</taxon>
        <taxon>Magnoliopsida</taxon>
        <taxon>Liliopsida</taxon>
        <taxon>Poales</taxon>
        <taxon>Poaceae</taxon>
        <taxon>PACMAD clade</taxon>
        <taxon>Panicoideae</taxon>
        <taxon>Panicodae</taxon>
        <taxon>Paniceae</taxon>
        <taxon>Panicinae</taxon>
        <taxon>Panicum</taxon>
        <taxon>Panicum sect. Hiantes</taxon>
    </lineage>
</organism>
<evidence type="ECO:0000313" key="18">
    <source>
        <dbReference type="Proteomes" id="UP000823388"/>
    </source>
</evidence>
<gene>
    <name evidence="17" type="ORF">PVAP13_8NG242900</name>
</gene>
<dbReference type="InterPro" id="IPR003591">
    <property type="entry name" value="Leu-rich_rpt_typical-subtyp"/>
</dbReference>
<dbReference type="Gene3D" id="3.80.10.10">
    <property type="entry name" value="Ribonuclease Inhibitor"/>
    <property type="match status" value="3"/>
</dbReference>
<dbReference type="InterPro" id="IPR000719">
    <property type="entry name" value="Prot_kinase_dom"/>
</dbReference>
<evidence type="ECO:0000256" key="6">
    <source>
        <dbReference type="ARBA" id="ARBA00022692"/>
    </source>
</evidence>
<dbReference type="PANTHER" id="PTHR36766">
    <property type="entry name" value="PLANT BROAD-SPECTRUM MILDEW RESISTANCE PROTEIN RPW8"/>
    <property type="match status" value="1"/>
</dbReference>
<comment type="caution">
    <text evidence="17">The sequence shown here is derived from an EMBL/GenBank/DDBJ whole genome shotgun (WGS) entry which is preliminary data.</text>
</comment>
<evidence type="ECO:0000256" key="3">
    <source>
        <dbReference type="ARBA" id="ARBA00022527"/>
    </source>
</evidence>
<dbReference type="EMBL" id="CM029052">
    <property type="protein sequence ID" value="KAG2556711.1"/>
    <property type="molecule type" value="Genomic_DNA"/>
</dbReference>